<evidence type="ECO:0000256" key="1">
    <source>
        <dbReference type="ARBA" id="ARBA00004781"/>
    </source>
</evidence>
<dbReference type="Gene3D" id="3.40.50.720">
    <property type="entry name" value="NAD(P)-binding Rossmann-like Domain"/>
    <property type="match status" value="1"/>
</dbReference>
<dbReference type="InterPro" id="IPR029903">
    <property type="entry name" value="RmlD-like-bd"/>
</dbReference>
<sequence>MENRVLITGSNGLLGQSLLKLLKLRGNIEVFATGRGKDRFNEKGYKYHNVDLVDKVQIDNLIREVKPDVIIHGAAMSRVEDCEDNPELAIQVNTKATELLLNASRDNNVKQFIFLSTDFVFEGDKGPYSEEDDCNPPNFYGETKLKAEQLILEDTSSIIKTIIRTCLVYGQVKDMSRSNIMLWVKGKLEAKEPIKVVEDQLRTPTFVDDLAEGCILSYEKKVGGIFHISGKDKLTPFDISLKVASFLNLDDNLIEPVNASVFKEHGRRPLKTGFDISKAIEVLGYEPIGFDEGMSKVLENKV</sequence>
<dbReference type="InterPro" id="IPR005913">
    <property type="entry name" value="dTDP_dehydrorham_reduct"/>
</dbReference>
<evidence type="ECO:0000259" key="7">
    <source>
        <dbReference type="Pfam" id="PF04321"/>
    </source>
</evidence>
<name>A0A7X8SIV5_9BACT</name>
<evidence type="ECO:0000256" key="5">
    <source>
        <dbReference type="ARBA" id="ARBA00048200"/>
    </source>
</evidence>
<evidence type="ECO:0000256" key="2">
    <source>
        <dbReference type="ARBA" id="ARBA00010944"/>
    </source>
</evidence>
<evidence type="ECO:0000313" key="8">
    <source>
        <dbReference type="EMBL" id="NLR91074.1"/>
    </source>
</evidence>
<dbReference type="Pfam" id="PF04321">
    <property type="entry name" value="RmlD_sub_bind"/>
    <property type="match status" value="1"/>
</dbReference>
<dbReference type="Proteomes" id="UP000585050">
    <property type="component" value="Unassembled WGS sequence"/>
</dbReference>
<evidence type="ECO:0000313" key="9">
    <source>
        <dbReference type="Proteomes" id="UP000585050"/>
    </source>
</evidence>
<feature type="domain" description="RmlD-like substrate binding" evidence="7">
    <location>
        <begin position="4"/>
        <end position="300"/>
    </location>
</feature>
<dbReference type="AlphaFoldDB" id="A0A7X8SIV5"/>
<dbReference type="PANTHER" id="PTHR10491:SF4">
    <property type="entry name" value="METHIONINE ADENOSYLTRANSFERASE 2 SUBUNIT BETA"/>
    <property type="match status" value="1"/>
</dbReference>
<keyword evidence="6" id="KW-0560">Oxidoreductase</keyword>
<comment type="caution">
    <text evidence="8">The sequence shown here is derived from an EMBL/GenBank/DDBJ whole genome shotgun (WGS) entry which is preliminary data.</text>
</comment>
<protein>
    <recommendedName>
        <fullName evidence="4 6">dTDP-4-dehydrorhamnose reductase</fullName>
        <ecNumber evidence="3 6">1.1.1.133</ecNumber>
    </recommendedName>
</protein>
<dbReference type="CDD" id="cd05254">
    <property type="entry name" value="dTDP_HR_like_SDR_e"/>
    <property type="match status" value="1"/>
</dbReference>
<comment type="pathway">
    <text evidence="1 6">Carbohydrate biosynthesis; dTDP-L-rhamnose biosynthesis.</text>
</comment>
<evidence type="ECO:0000256" key="4">
    <source>
        <dbReference type="ARBA" id="ARBA00017099"/>
    </source>
</evidence>
<evidence type="ECO:0000256" key="3">
    <source>
        <dbReference type="ARBA" id="ARBA00012929"/>
    </source>
</evidence>
<dbReference type="EMBL" id="JABAIL010000002">
    <property type="protein sequence ID" value="NLR91074.1"/>
    <property type="molecule type" value="Genomic_DNA"/>
</dbReference>
<accession>A0A7X8SIV5</accession>
<keyword evidence="6" id="KW-0521">NADP</keyword>
<comment type="similarity">
    <text evidence="2 6">Belongs to the dTDP-4-dehydrorhamnose reductase family.</text>
</comment>
<reference evidence="8 9" key="1">
    <citation type="submission" date="2020-04" db="EMBL/GenBank/DDBJ databases">
        <title>Flammeovirga sp. SR4, a novel species isolated from seawater.</title>
        <authorList>
            <person name="Wang X."/>
        </authorList>
    </citation>
    <scope>NUCLEOTIDE SEQUENCE [LARGE SCALE GENOMIC DNA]</scope>
    <source>
        <strain evidence="8 9">SR4</strain>
    </source>
</reference>
<dbReference type="InterPro" id="IPR036291">
    <property type="entry name" value="NAD(P)-bd_dom_sf"/>
</dbReference>
<proteinExistence type="inferred from homology"/>
<organism evidence="8 9">
    <name type="scientific">Flammeovirga agarivorans</name>
    <dbReference type="NCBI Taxonomy" id="2726742"/>
    <lineage>
        <taxon>Bacteria</taxon>
        <taxon>Pseudomonadati</taxon>
        <taxon>Bacteroidota</taxon>
        <taxon>Cytophagia</taxon>
        <taxon>Cytophagales</taxon>
        <taxon>Flammeovirgaceae</taxon>
        <taxon>Flammeovirga</taxon>
    </lineage>
</organism>
<comment type="catalytic activity">
    <reaction evidence="5">
        <text>dTDP-beta-L-rhamnose + NADP(+) = dTDP-4-dehydro-beta-L-rhamnose + NADPH + H(+)</text>
        <dbReference type="Rhea" id="RHEA:21796"/>
        <dbReference type="ChEBI" id="CHEBI:15378"/>
        <dbReference type="ChEBI" id="CHEBI:57510"/>
        <dbReference type="ChEBI" id="CHEBI:57783"/>
        <dbReference type="ChEBI" id="CHEBI:58349"/>
        <dbReference type="ChEBI" id="CHEBI:62830"/>
        <dbReference type="EC" id="1.1.1.133"/>
    </reaction>
</comment>
<dbReference type="UniPathway" id="UPA00124"/>
<comment type="function">
    <text evidence="6">Catalyzes the reduction of dTDP-6-deoxy-L-lyxo-4-hexulose to yield dTDP-L-rhamnose.</text>
</comment>
<gene>
    <name evidence="8" type="ORF">HGP29_07635</name>
</gene>
<dbReference type="SUPFAM" id="SSF51735">
    <property type="entry name" value="NAD(P)-binding Rossmann-fold domains"/>
    <property type="match status" value="1"/>
</dbReference>
<keyword evidence="9" id="KW-1185">Reference proteome</keyword>
<evidence type="ECO:0000256" key="6">
    <source>
        <dbReference type="RuleBase" id="RU364082"/>
    </source>
</evidence>
<dbReference type="EC" id="1.1.1.133" evidence="3 6"/>
<dbReference type="PANTHER" id="PTHR10491">
    <property type="entry name" value="DTDP-4-DEHYDRORHAMNOSE REDUCTASE"/>
    <property type="match status" value="1"/>
</dbReference>
<dbReference type="GO" id="GO:0019305">
    <property type="term" value="P:dTDP-rhamnose biosynthetic process"/>
    <property type="evidence" value="ECO:0007669"/>
    <property type="project" value="UniProtKB-UniPathway"/>
</dbReference>
<dbReference type="RefSeq" id="WP_168881776.1">
    <property type="nucleotide sequence ID" value="NZ_JABAIL010000002.1"/>
</dbReference>
<dbReference type="GO" id="GO:0008831">
    <property type="term" value="F:dTDP-4-dehydrorhamnose reductase activity"/>
    <property type="evidence" value="ECO:0007669"/>
    <property type="project" value="UniProtKB-EC"/>
</dbReference>